<feature type="region of interest" description="Disordered" evidence="7">
    <location>
        <begin position="357"/>
        <end position="411"/>
    </location>
</feature>
<evidence type="ECO:0000259" key="8">
    <source>
        <dbReference type="PROSITE" id="PS50011"/>
    </source>
</evidence>
<dbReference type="Gene3D" id="3.30.200.20">
    <property type="entry name" value="Phosphorylase Kinase, domain 1"/>
    <property type="match status" value="1"/>
</dbReference>
<feature type="repeat" description="WD" evidence="5">
    <location>
        <begin position="438"/>
        <end position="469"/>
    </location>
</feature>
<keyword evidence="9" id="KW-0418">Kinase</keyword>
<sequence length="676" mass="71002">MIEDLGELLGGRYRILAPIGRGGMGVVWRAWDSDLDRTVAIKELRLPEQVEAEERQVFYARMEREARAAARLKHPGIITVYDRVAGEDGRPWIVMEYIEGGSLHDLLTERERLPVGEVAQIGVQMLDALRLAHGQGIVHRDIKPANVLLEGRRVVLTDFGIAALDGDATLTQTGAILGTPAFMAPEQVRGRDATPESDLWSLGATLFAAAEGGPPFTGTNPGAVFVAIATEDPAPCVHSGPLSEVLTGLLNKDPAARLTADRAHDLLAALATEAPAPPPPADAPAPLPMPGVQVPPPGPPPVQPQTRADGPARQATPDSSDELRPQLIGALAAVLVAAVVIGAAVLFWPESDNDRLVPATGSTPLGAPPPVQPSPSPEVTGTPRETLKTTGGARSVSFSRDGTKLAGSSDGGSIRLWNATGGRPTVTMKLETPKFPMVAFRPDGKSLISGQWDGSVRLWNVASRSSSVIMSDPDGAGGIAMSPDGTKVARSEGKKIRIFDVPGNRTARTLSGHTKSAGSVAFSPDGRLLASSSSLDNTVRIWDVASGRALRVIPSEELSIFSDMLAFSPDGKTLAKANDKNSVQLWDVATGSLTKTFTNVEDSSFYSLAFSPDGKTLATGTGRGLIKLWDVAGGRVTTVLAGHDDSATVNGLAFRPDGRSLASAGSDDTVRLWVTP</sequence>
<dbReference type="PROSITE" id="PS00107">
    <property type="entry name" value="PROTEIN_KINASE_ATP"/>
    <property type="match status" value="1"/>
</dbReference>
<dbReference type="InterPro" id="IPR008271">
    <property type="entry name" value="Ser/Thr_kinase_AS"/>
</dbReference>
<dbReference type="Gene3D" id="2.130.10.10">
    <property type="entry name" value="YVTN repeat-like/Quinoprotein amine dehydrogenase"/>
    <property type="match status" value="3"/>
</dbReference>
<dbReference type="PANTHER" id="PTHR19879:SF9">
    <property type="entry name" value="TRANSCRIPTION INITIATION FACTOR TFIID SUBUNIT 5"/>
    <property type="match status" value="1"/>
</dbReference>
<dbReference type="Proteomes" id="UP001596074">
    <property type="component" value="Unassembled WGS sequence"/>
</dbReference>
<dbReference type="PROSITE" id="PS00678">
    <property type="entry name" value="WD_REPEATS_1"/>
    <property type="match status" value="2"/>
</dbReference>
<dbReference type="SMART" id="SM00320">
    <property type="entry name" value="WD40"/>
    <property type="match status" value="7"/>
</dbReference>
<keyword evidence="2" id="KW-0677">Repeat</keyword>
<dbReference type="CDD" id="cd00200">
    <property type="entry name" value="WD40"/>
    <property type="match status" value="1"/>
</dbReference>
<keyword evidence="4 6" id="KW-0067">ATP-binding</keyword>
<dbReference type="SUPFAM" id="SSF56112">
    <property type="entry name" value="Protein kinase-like (PK-like)"/>
    <property type="match status" value="1"/>
</dbReference>
<evidence type="ECO:0000256" key="1">
    <source>
        <dbReference type="ARBA" id="ARBA00022574"/>
    </source>
</evidence>
<feature type="binding site" evidence="6">
    <location>
        <position position="42"/>
    </location>
    <ligand>
        <name>ATP</name>
        <dbReference type="ChEBI" id="CHEBI:30616"/>
    </ligand>
</feature>
<dbReference type="InterPro" id="IPR015943">
    <property type="entry name" value="WD40/YVTN_repeat-like_dom_sf"/>
</dbReference>
<evidence type="ECO:0000313" key="9">
    <source>
        <dbReference type="EMBL" id="MFC5745004.1"/>
    </source>
</evidence>
<comment type="caution">
    <text evidence="9">The sequence shown here is derived from an EMBL/GenBank/DDBJ whole genome shotgun (WGS) entry which is preliminary data.</text>
</comment>
<dbReference type="PRINTS" id="PR00320">
    <property type="entry name" value="GPROTEINBRPT"/>
</dbReference>
<evidence type="ECO:0000256" key="6">
    <source>
        <dbReference type="PROSITE-ProRule" id="PRU10141"/>
    </source>
</evidence>
<evidence type="ECO:0000256" key="7">
    <source>
        <dbReference type="SAM" id="MobiDB-lite"/>
    </source>
</evidence>
<dbReference type="InterPro" id="IPR017441">
    <property type="entry name" value="Protein_kinase_ATP_BS"/>
</dbReference>
<feature type="repeat" description="WD" evidence="5">
    <location>
        <begin position="565"/>
        <end position="596"/>
    </location>
</feature>
<keyword evidence="10" id="KW-1185">Reference proteome</keyword>
<evidence type="ECO:0000256" key="3">
    <source>
        <dbReference type="ARBA" id="ARBA00022741"/>
    </source>
</evidence>
<accession>A0ABW0ZTH0</accession>
<keyword evidence="9" id="KW-0808">Transferase</keyword>
<feature type="repeat" description="WD" evidence="5">
    <location>
        <begin position="395"/>
        <end position="427"/>
    </location>
</feature>
<dbReference type="Pfam" id="PF00400">
    <property type="entry name" value="WD40"/>
    <property type="match status" value="5"/>
</dbReference>
<reference evidence="10" key="1">
    <citation type="journal article" date="2019" name="Int. J. Syst. Evol. Microbiol.">
        <title>The Global Catalogue of Microorganisms (GCM) 10K type strain sequencing project: providing services to taxonomists for standard genome sequencing and annotation.</title>
        <authorList>
            <consortium name="The Broad Institute Genomics Platform"/>
            <consortium name="The Broad Institute Genome Sequencing Center for Infectious Disease"/>
            <person name="Wu L."/>
            <person name="Ma J."/>
        </authorList>
    </citation>
    <scope>NUCLEOTIDE SEQUENCE [LARGE SCALE GENOMIC DNA]</scope>
    <source>
        <strain evidence="10">KCTC 42087</strain>
    </source>
</reference>
<feature type="domain" description="Protein kinase" evidence="8">
    <location>
        <begin position="13"/>
        <end position="267"/>
    </location>
</feature>
<dbReference type="GO" id="GO:0004674">
    <property type="term" value="F:protein serine/threonine kinase activity"/>
    <property type="evidence" value="ECO:0007669"/>
    <property type="project" value="UniProtKB-KW"/>
</dbReference>
<feature type="compositionally biased region" description="Pro residues" evidence="7">
    <location>
        <begin position="366"/>
        <end position="376"/>
    </location>
</feature>
<dbReference type="PROSITE" id="PS00108">
    <property type="entry name" value="PROTEIN_KINASE_ST"/>
    <property type="match status" value="1"/>
</dbReference>
<dbReference type="PROSITE" id="PS50294">
    <property type="entry name" value="WD_REPEATS_REGION"/>
    <property type="match status" value="4"/>
</dbReference>
<feature type="region of interest" description="Disordered" evidence="7">
    <location>
        <begin position="273"/>
        <end position="321"/>
    </location>
</feature>
<dbReference type="InterPro" id="IPR020472">
    <property type="entry name" value="WD40_PAC1"/>
</dbReference>
<organism evidence="9 10">
    <name type="scientific">Actinomadura rugatobispora</name>
    <dbReference type="NCBI Taxonomy" id="1994"/>
    <lineage>
        <taxon>Bacteria</taxon>
        <taxon>Bacillati</taxon>
        <taxon>Actinomycetota</taxon>
        <taxon>Actinomycetes</taxon>
        <taxon>Streptosporangiales</taxon>
        <taxon>Thermomonosporaceae</taxon>
        <taxon>Actinomadura</taxon>
    </lineage>
</organism>
<dbReference type="SUPFAM" id="SSF50978">
    <property type="entry name" value="WD40 repeat-like"/>
    <property type="match status" value="1"/>
</dbReference>
<dbReference type="PROSITE" id="PS50011">
    <property type="entry name" value="PROTEIN_KINASE_DOM"/>
    <property type="match status" value="1"/>
</dbReference>
<keyword evidence="3 6" id="KW-0547">Nucleotide-binding</keyword>
<feature type="compositionally biased region" description="Pro residues" evidence="7">
    <location>
        <begin position="275"/>
        <end position="303"/>
    </location>
</feature>
<dbReference type="PANTHER" id="PTHR19879">
    <property type="entry name" value="TRANSCRIPTION INITIATION FACTOR TFIID"/>
    <property type="match status" value="1"/>
</dbReference>
<keyword evidence="1 5" id="KW-0853">WD repeat</keyword>
<dbReference type="InterPro" id="IPR019775">
    <property type="entry name" value="WD40_repeat_CS"/>
</dbReference>
<keyword evidence="9" id="KW-0723">Serine/threonine-protein kinase</keyword>
<dbReference type="CDD" id="cd14014">
    <property type="entry name" value="STKc_PknB_like"/>
    <property type="match status" value="1"/>
</dbReference>
<feature type="repeat" description="WD" evidence="5">
    <location>
        <begin position="510"/>
        <end position="552"/>
    </location>
</feature>
<evidence type="ECO:0000256" key="4">
    <source>
        <dbReference type="ARBA" id="ARBA00022840"/>
    </source>
</evidence>
<dbReference type="InterPro" id="IPR011009">
    <property type="entry name" value="Kinase-like_dom_sf"/>
</dbReference>
<evidence type="ECO:0000256" key="5">
    <source>
        <dbReference type="PROSITE-ProRule" id="PRU00221"/>
    </source>
</evidence>
<dbReference type="EMBL" id="JBHSON010000005">
    <property type="protein sequence ID" value="MFC5745004.1"/>
    <property type="molecule type" value="Genomic_DNA"/>
</dbReference>
<gene>
    <name evidence="9" type="ORF">ACFPZN_05180</name>
</gene>
<dbReference type="Gene3D" id="1.10.510.10">
    <property type="entry name" value="Transferase(Phosphotransferase) domain 1"/>
    <property type="match status" value="1"/>
</dbReference>
<evidence type="ECO:0000313" key="10">
    <source>
        <dbReference type="Proteomes" id="UP001596074"/>
    </source>
</evidence>
<dbReference type="Pfam" id="PF00069">
    <property type="entry name" value="Pkinase"/>
    <property type="match status" value="1"/>
</dbReference>
<feature type="repeat" description="WD" evidence="5">
    <location>
        <begin position="598"/>
        <end position="639"/>
    </location>
</feature>
<dbReference type="InterPro" id="IPR000719">
    <property type="entry name" value="Prot_kinase_dom"/>
</dbReference>
<dbReference type="PROSITE" id="PS50082">
    <property type="entry name" value="WD_REPEATS_2"/>
    <property type="match status" value="6"/>
</dbReference>
<dbReference type="InterPro" id="IPR036322">
    <property type="entry name" value="WD40_repeat_dom_sf"/>
</dbReference>
<dbReference type="InterPro" id="IPR001680">
    <property type="entry name" value="WD40_rpt"/>
</dbReference>
<evidence type="ECO:0000256" key="2">
    <source>
        <dbReference type="ARBA" id="ARBA00022737"/>
    </source>
</evidence>
<name>A0ABW0ZTH0_9ACTN</name>
<protein>
    <submittedName>
        <fullName evidence="9">WD40 repeat domain-containing serine/threonine protein kinase</fullName>
    </submittedName>
</protein>
<dbReference type="SMART" id="SM00220">
    <property type="entry name" value="S_TKc"/>
    <property type="match status" value="1"/>
</dbReference>
<dbReference type="RefSeq" id="WP_378280629.1">
    <property type="nucleotide sequence ID" value="NZ_JBHSON010000005.1"/>
</dbReference>
<feature type="repeat" description="WD" evidence="5">
    <location>
        <begin position="642"/>
        <end position="676"/>
    </location>
</feature>
<proteinExistence type="predicted"/>